<evidence type="ECO:0000256" key="1">
    <source>
        <dbReference type="SAM" id="MobiDB-lite"/>
    </source>
</evidence>
<evidence type="ECO:0000313" key="2">
    <source>
        <dbReference type="EMBL" id="KZV80106.1"/>
    </source>
</evidence>
<keyword evidence="3" id="KW-1185">Reference proteome</keyword>
<dbReference type="InParanoid" id="A0A165B951"/>
<proteinExistence type="predicted"/>
<reference evidence="2 3" key="1">
    <citation type="journal article" date="2016" name="Mol. Biol. Evol.">
        <title>Comparative Genomics of Early-Diverging Mushroom-Forming Fungi Provides Insights into the Origins of Lignocellulose Decay Capabilities.</title>
        <authorList>
            <person name="Nagy L.G."/>
            <person name="Riley R."/>
            <person name="Tritt A."/>
            <person name="Adam C."/>
            <person name="Daum C."/>
            <person name="Floudas D."/>
            <person name="Sun H."/>
            <person name="Yadav J.S."/>
            <person name="Pangilinan J."/>
            <person name="Larsson K.H."/>
            <person name="Matsuura K."/>
            <person name="Barry K."/>
            <person name="Labutti K."/>
            <person name="Kuo R."/>
            <person name="Ohm R.A."/>
            <person name="Bhattacharya S.S."/>
            <person name="Shirouzu T."/>
            <person name="Yoshinaga Y."/>
            <person name="Martin F.M."/>
            <person name="Grigoriev I.V."/>
            <person name="Hibbett D.S."/>
        </authorList>
    </citation>
    <scope>NUCLEOTIDE SEQUENCE [LARGE SCALE GENOMIC DNA]</scope>
    <source>
        <strain evidence="2 3">HHB12029</strain>
    </source>
</reference>
<dbReference type="EMBL" id="KV426522">
    <property type="protein sequence ID" value="KZV80106.1"/>
    <property type="molecule type" value="Genomic_DNA"/>
</dbReference>
<dbReference type="AlphaFoldDB" id="A0A165B951"/>
<organism evidence="2 3">
    <name type="scientific">Exidia glandulosa HHB12029</name>
    <dbReference type="NCBI Taxonomy" id="1314781"/>
    <lineage>
        <taxon>Eukaryota</taxon>
        <taxon>Fungi</taxon>
        <taxon>Dikarya</taxon>
        <taxon>Basidiomycota</taxon>
        <taxon>Agaricomycotina</taxon>
        <taxon>Agaricomycetes</taxon>
        <taxon>Auriculariales</taxon>
        <taxon>Exidiaceae</taxon>
        <taxon>Exidia</taxon>
    </lineage>
</organism>
<name>A0A165B951_EXIGL</name>
<dbReference type="Proteomes" id="UP000077266">
    <property type="component" value="Unassembled WGS sequence"/>
</dbReference>
<gene>
    <name evidence="2" type="ORF">EXIGLDRAFT_705888</name>
</gene>
<sequence>MSTDIFTVVAGLANLRLLAKFPLNRWLHTQLRGIEEAYEMAFAAAVDGHWLALPRPDHTDNFCLAREALISATTNLVEVTTSILKLACDNTQAPDKLAPERDTAEKSWSNHLDVFLKAALWVHTADGPSSNNGPIGESQAKFQSRDNPLIPAKYDIPSKTSPFLDHEPLAALAAGKQAPRKRKRVNEGTPVSTREGDESMTEEVPPTKTIVPMDLNVNDIPLPKAHLLSYENVRDQLLALTKDIGKIQLATATSTDTLLSSGKRLGQIARLLSMSLIIVTGTDHEIARQLPYVRETAKDVIDTTPSNVDALEFLEKDRNYARHILTSLGNVRKRAEEEVRQRT</sequence>
<protein>
    <submittedName>
        <fullName evidence="2">Uncharacterized protein</fullName>
    </submittedName>
</protein>
<accession>A0A165B951</accession>
<feature type="region of interest" description="Disordered" evidence="1">
    <location>
        <begin position="175"/>
        <end position="204"/>
    </location>
</feature>
<evidence type="ECO:0000313" key="3">
    <source>
        <dbReference type="Proteomes" id="UP000077266"/>
    </source>
</evidence>